<organism evidence="2 4">
    <name type="scientific">Mycena citricolor</name>
    <dbReference type="NCBI Taxonomy" id="2018698"/>
    <lineage>
        <taxon>Eukaryota</taxon>
        <taxon>Fungi</taxon>
        <taxon>Dikarya</taxon>
        <taxon>Basidiomycota</taxon>
        <taxon>Agaricomycotina</taxon>
        <taxon>Agaricomycetes</taxon>
        <taxon>Agaricomycetidae</taxon>
        <taxon>Agaricales</taxon>
        <taxon>Marasmiineae</taxon>
        <taxon>Mycenaceae</taxon>
        <taxon>Mycena</taxon>
    </lineage>
</organism>
<dbReference type="Proteomes" id="UP001295794">
    <property type="component" value="Unassembled WGS sequence"/>
</dbReference>
<gene>
    <name evidence="2" type="ORF">MYCIT1_LOCUS24354</name>
    <name evidence="3" type="ORF">MYCIT1_LOCUS25686</name>
    <name evidence="1" type="ORF">MYCIT1_LOCUS9153</name>
</gene>
<protein>
    <submittedName>
        <fullName evidence="2">Uncharacterized protein</fullName>
    </submittedName>
</protein>
<dbReference type="AlphaFoldDB" id="A0AAD2HGG1"/>
<evidence type="ECO:0000313" key="4">
    <source>
        <dbReference type="Proteomes" id="UP001295794"/>
    </source>
</evidence>
<feature type="non-terminal residue" evidence="2">
    <location>
        <position position="1"/>
    </location>
</feature>
<keyword evidence="4" id="KW-1185">Reference proteome</keyword>
<dbReference type="EMBL" id="CAVNYO010000115">
    <property type="protein sequence ID" value="CAK5267009.1"/>
    <property type="molecule type" value="Genomic_DNA"/>
</dbReference>
<proteinExistence type="predicted"/>
<accession>A0AAD2HGG1</accession>
<comment type="caution">
    <text evidence="2">The sequence shown here is derived from an EMBL/GenBank/DDBJ whole genome shotgun (WGS) entry which is preliminary data.</text>
</comment>
<name>A0AAD2HGG1_9AGAR</name>
<evidence type="ECO:0000313" key="3">
    <source>
        <dbReference type="EMBL" id="CAK5276967.1"/>
    </source>
</evidence>
<evidence type="ECO:0000313" key="2">
    <source>
        <dbReference type="EMBL" id="CAK5276239.1"/>
    </source>
</evidence>
<dbReference type="EMBL" id="CAVNYO010000416">
    <property type="protein sequence ID" value="CAK5276967.1"/>
    <property type="molecule type" value="Genomic_DNA"/>
</dbReference>
<evidence type="ECO:0000313" key="1">
    <source>
        <dbReference type="EMBL" id="CAK5267009.1"/>
    </source>
</evidence>
<dbReference type="EMBL" id="CAVNYO010000405">
    <property type="protein sequence ID" value="CAK5276239.1"/>
    <property type="molecule type" value="Genomic_DNA"/>
</dbReference>
<sequence length="39" mass="4155">RLLPSLDVVAVSQAPSPESNPYSPLPVETMVGLYPTIES</sequence>
<reference evidence="2" key="1">
    <citation type="submission" date="2023-11" db="EMBL/GenBank/DDBJ databases">
        <authorList>
            <person name="De Vega J J."/>
            <person name="De Vega J J."/>
        </authorList>
    </citation>
    <scope>NUCLEOTIDE SEQUENCE</scope>
</reference>